<gene>
    <name evidence="2" type="ORF">ASPZODRAFT_1474150</name>
</gene>
<sequence>MKPRVRITLGGKEAQDRNFLAEDRFRFTPVKVASSAPRLWERKASVPFLARSKSRKLWKRFRSSFNSMKSLQKLVAEEDACVADVADELDLEINFSRQTGYLRGVKRICLNEKDTEGEVEVGKERGRSFLETKWESEMARKRRKIPSKDWQPVENTWSQDVCQNSASQPDTTIATDVVEGMEEDRETTIPAIQLLTEPVHDSLSPYESNEEGSPDHEKMDDHHAGDSALAHVENESEDTAQEFTPSEDVSLLGIGGDTVGETSTADDRQTPSATNGSCPKVFVDVENSTIEDTIAQEQDFVRSALGSALEGEGDYEDAELLNNFVSKAKAKRAAKAALPPQDAEQVNDEEDAVVEFPTPRSRRVLEELDANSPSPQKTQLSPCKSDVPHESPALSNGSEGKQADDQKEGQEQHEQGSSPLRRSSRTSKPPLRTTISLRRPKGNEFIFLQRTQAQEIALATRKNTRCNKGDAQFPKFVLQALAQQQQKSDQGSSSPERSDTDTHRHKTSRKRSAKRVVWNDKRLVEYEGDDTTTPAGDDESDDVLTTAGKTTTATQSDKKKAATTSRIKEGKNSGPSVQAPDCDTVVAGTSSCTTTAPATATPSAQSVRRLGPSASALPTPATTSKARTIAQKPTLVSSASSSLSSSVLPRRKLTPRAPSSALPGTSSKTSPPTVVVSNKSRPSTTSGIKTKSMLKATAGSTPMPKRIRARS</sequence>
<feature type="compositionally biased region" description="Low complexity" evidence="1">
    <location>
        <begin position="545"/>
        <end position="554"/>
    </location>
</feature>
<feature type="compositionally biased region" description="Low complexity" evidence="1">
    <location>
        <begin position="635"/>
        <end position="648"/>
    </location>
</feature>
<evidence type="ECO:0000313" key="3">
    <source>
        <dbReference type="Proteomes" id="UP000184188"/>
    </source>
</evidence>
<feature type="region of interest" description="Disordered" evidence="1">
    <location>
        <begin position="527"/>
        <end position="711"/>
    </location>
</feature>
<evidence type="ECO:0000256" key="1">
    <source>
        <dbReference type="SAM" id="MobiDB-lite"/>
    </source>
</evidence>
<feature type="compositionally biased region" description="Acidic residues" evidence="1">
    <location>
        <begin position="527"/>
        <end position="542"/>
    </location>
</feature>
<feature type="compositionally biased region" description="Low complexity" evidence="1">
    <location>
        <begin position="663"/>
        <end position="677"/>
    </location>
</feature>
<protein>
    <submittedName>
        <fullName evidence="2">Uncharacterized protein</fullName>
    </submittedName>
</protein>
<feature type="compositionally biased region" description="Basic and acidic residues" evidence="1">
    <location>
        <begin position="213"/>
        <end position="225"/>
    </location>
</feature>
<feature type="region of interest" description="Disordered" evidence="1">
    <location>
        <begin position="481"/>
        <end position="515"/>
    </location>
</feature>
<accession>A0A1L9SQN1</accession>
<feature type="compositionally biased region" description="Basic residues" evidence="1">
    <location>
        <begin position="503"/>
        <end position="514"/>
    </location>
</feature>
<feature type="compositionally biased region" description="Low complexity" evidence="1">
    <location>
        <begin position="589"/>
        <end position="606"/>
    </location>
</feature>
<reference evidence="3" key="1">
    <citation type="journal article" date="2017" name="Genome Biol.">
        <title>Comparative genomics reveals high biological diversity and specific adaptations in the industrially and medically important fungal genus Aspergillus.</title>
        <authorList>
            <person name="de Vries R.P."/>
            <person name="Riley R."/>
            <person name="Wiebenga A."/>
            <person name="Aguilar-Osorio G."/>
            <person name="Amillis S."/>
            <person name="Uchima C.A."/>
            <person name="Anderluh G."/>
            <person name="Asadollahi M."/>
            <person name="Askin M."/>
            <person name="Barry K."/>
            <person name="Battaglia E."/>
            <person name="Bayram O."/>
            <person name="Benocci T."/>
            <person name="Braus-Stromeyer S.A."/>
            <person name="Caldana C."/>
            <person name="Canovas D."/>
            <person name="Cerqueira G.C."/>
            <person name="Chen F."/>
            <person name="Chen W."/>
            <person name="Choi C."/>
            <person name="Clum A."/>
            <person name="Dos Santos R.A."/>
            <person name="Damasio A.R."/>
            <person name="Diallinas G."/>
            <person name="Emri T."/>
            <person name="Fekete E."/>
            <person name="Flipphi M."/>
            <person name="Freyberg S."/>
            <person name="Gallo A."/>
            <person name="Gournas C."/>
            <person name="Habgood R."/>
            <person name="Hainaut M."/>
            <person name="Harispe M.L."/>
            <person name="Henrissat B."/>
            <person name="Hilden K.S."/>
            <person name="Hope R."/>
            <person name="Hossain A."/>
            <person name="Karabika E."/>
            <person name="Karaffa L."/>
            <person name="Karanyi Z."/>
            <person name="Krasevec N."/>
            <person name="Kuo A."/>
            <person name="Kusch H."/>
            <person name="LaButti K."/>
            <person name="Lagendijk E.L."/>
            <person name="Lapidus A."/>
            <person name="Levasseur A."/>
            <person name="Lindquist E."/>
            <person name="Lipzen A."/>
            <person name="Logrieco A.F."/>
            <person name="MacCabe A."/>
            <person name="Maekelae M.R."/>
            <person name="Malavazi I."/>
            <person name="Melin P."/>
            <person name="Meyer V."/>
            <person name="Mielnichuk N."/>
            <person name="Miskei M."/>
            <person name="Molnar A.P."/>
            <person name="Mule G."/>
            <person name="Ngan C.Y."/>
            <person name="Orejas M."/>
            <person name="Orosz E."/>
            <person name="Ouedraogo J.P."/>
            <person name="Overkamp K.M."/>
            <person name="Park H.-S."/>
            <person name="Perrone G."/>
            <person name="Piumi F."/>
            <person name="Punt P.J."/>
            <person name="Ram A.F."/>
            <person name="Ramon A."/>
            <person name="Rauscher S."/>
            <person name="Record E."/>
            <person name="Riano-Pachon D.M."/>
            <person name="Robert V."/>
            <person name="Roehrig J."/>
            <person name="Ruller R."/>
            <person name="Salamov A."/>
            <person name="Salih N.S."/>
            <person name="Samson R.A."/>
            <person name="Sandor E."/>
            <person name="Sanguinetti M."/>
            <person name="Schuetze T."/>
            <person name="Sepcic K."/>
            <person name="Shelest E."/>
            <person name="Sherlock G."/>
            <person name="Sophianopoulou V."/>
            <person name="Squina F.M."/>
            <person name="Sun H."/>
            <person name="Susca A."/>
            <person name="Todd R.B."/>
            <person name="Tsang A."/>
            <person name="Unkles S.E."/>
            <person name="van de Wiele N."/>
            <person name="van Rossen-Uffink D."/>
            <person name="Oliveira J.V."/>
            <person name="Vesth T.C."/>
            <person name="Visser J."/>
            <person name="Yu J.-H."/>
            <person name="Zhou M."/>
            <person name="Andersen M.R."/>
            <person name="Archer D.B."/>
            <person name="Baker S.E."/>
            <person name="Benoit I."/>
            <person name="Brakhage A.A."/>
            <person name="Braus G.H."/>
            <person name="Fischer R."/>
            <person name="Frisvad J.C."/>
            <person name="Goldman G.H."/>
            <person name="Houbraken J."/>
            <person name="Oakley B."/>
            <person name="Pocsi I."/>
            <person name="Scazzocchio C."/>
            <person name="Seiboth B."/>
            <person name="vanKuyk P.A."/>
            <person name="Wortman J."/>
            <person name="Dyer P.S."/>
            <person name="Grigoriev I.V."/>
        </authorList>
    </citation>
    <scope>NUCLEOTIDE SEQUENCE [LARGE SCALE GENOMIC DNA]</scope>
    <source>
        <strain evidence="3">CBS 506.65</strain>
    </source>
</reference>
<name>A0A1L9SQN1_9EURO</name>
<feature type="compositionally biased region" description="Basic and acidic residues" evidence="1">
    <location>
        <begin position="401"/>
        <end position="414"/>
    </location>
</feature>
<dbReference type="EMBL" id="KV878338">
    <property type="protein sequence ID" value="OJJ49413.1"/>
    <property type="molecule type" value="Genomic_DNA"/>
</dbReference>
<feature type="region of interest" description="Disordered" evidence="1">
    <location>
        <begin position="191"/>
        <end position="280"/>
    </location>
</feature>
<dbReference type="GeneID" id="34611730"/>
<feature type="region of interest" description="Disordered" evidence="1">
    <location>
        <begin position="330"/>
        <end position="444"/>
    </location>
</feature>
<proteinExistence type="predicted"/>
<dbReference type="VEuPathDB" id="FungiDB:ASPZODRAFT_1474150"/>
<feature type="compositionally biased region" description="Basic and acidic residues" evidence="1">
    <location>
        <begin position="556"/>
        <end position="571"/>
    </location>
</feature>
<dbReference type="AlphaFoldDB" id="A0A1L9SQN1"/>
<feature type="compositionally biased region" description="Polar residues" evidence="1">
    <location>
        <begin position="371"/>
        <end position="382"/>
    </location>
</feature>
<keyword evidence="3" id="KW-1185">Reference proteome</keyword>
<organism evidence="2 3">
    <name type="scientific">Penicilliopsis zonata CBS 506.65</name>
    <dbReference type="NCBI Taxonomy" id="1073090"/>
    <lineage>
        <taxon>Eukaryota</taxon>
        <taxon>Fungi</taxon>
        <taxon>Dikarya</taxon>
        <taxon>Ascomycota</taxon>
        <taxon>Pezizomycotina</taxon>
        <taxon>Eurotiomycetes</taxon>
        <taxon>Eurotiomycetidae</taxon>
        <taxon>Eurotiales</taxon>
        <taxon>Aspergillaceae</taxon>
        <taxon>Penicilliopsis</taxon>
    </lineage>
</organism>
<dbReference type="Proteomes" id="UP000184188">
    <property type="component" value="Unassembled WGS sequence"/>
</dbReference>
<dbReference type="RefSeq" id="XP_022583923.1">
    <property type="nucleotide sequence ID" value="XM_022725265.1"/>
</dbReference>
<dbReference type="OrthoDB" id="4207369at2759"/>
<feature type="compositionally biased region" description="Polar residues" evidence="1">
    <location>
        <begin position="678"/>
        <end position="689"/>
    </location>
</feature>
<evidence type="ECO:0000313" key="2">
    <source>
        <dbReference type="EMBL" id="OJJ49413.1"/>
    </source>
</evidence>